<sequence length="152" mass="16226">QTHRHTDTQTHRHTDPATRLPHPSQPRRTVGALQDAEQAPPPILSRRPCEAPSPKFPSADPPTSPLASVAASIAASLAQPPVSDPPTHSYPLASPADFLWLAAPPSPSCLHARCLQPSPPNPAALPRRIATVSNIVRRSHAARSRACLTWVA</sequence>
<name>K0S263_THAOC</name>
<dbReference type="EMBL" id="AGNL01023145">
    <property type="protein sequence ID" value="EJK59310.1"/>
    <property type="molecule type" value="Genomic_DNA"/>
</dbReference>
<evidence type="ECO:0000256" key="1">
    <source>
        <dbReference type="SAM" id="MobiDB-lite"/>
    </source>
</evidence>
<dbReference type="AlphaFoldDB" id="K0S263"/>
<proteinExistence type="predicted"/>
<gene>
    <name evidence="2" type="ORF">THAOC_20486</name>
</gene>
<reference evidence="2 3" key="1">
    <citation type="journal article" date="2012" name="Genome Biol.">
        <title>Genome and low-iron response of an oceanic diatom adapted to chronic iron limitation.</title>
        <authorList>
            <person name="Lommer M."/>
            <person name="Specht M."/>
            <person name="Roy A.S."/>
            <person name="Kraemer L."/>
            <person name="Andreson R."/>
            <person name="Gutowska M.A."/>
            <person name="Wolf J."/>
            <person name="Bergner S.V."/>
            <person name="Schilhabel M.B."/>
            <person name="Klostermeier U.C."/>
            <person name="Beiko R.G."/>
            <person name="Rosenstiel P."/>
            <person name="Hippler M."/>
            <person name="Laroche J."/>
        </authorList>
    </citation>
    <scope>NUCLEOTIDE SEQUENCE [LARGE SCALE GENOMIC DNA]</scope>
    <source>
        <strain evidence="2 3">CCMP1005</strain>
    </source>
</reference>
<protein>
    <submittedName>
        <fullName evidence="2">Uncharacterized protein</fullName>
    </submittedName>
</protein>
<feature type="compositionally biased region" description="Basic and acidic residues" evidence="1">
    <location>
        <begin position="1"/>
        <end position="16"/>
    </location>
</feature>
<dbReference type="Proteomes" id="UP000266841">
    <property type="component" value="Unassembled WGS sequence"/>
</dbReference>
<comment type="caution">
    <text evidence="2">The sequence shown here is derived from an EMBL/GenBank/DDBJ whole genome shotgun (WGS) entry which is preliminary data.</text>
</comment>
<evidence type="ECO:0000313" key="2">
    <source>
        <dbReference type="EMBL" id="EJK59310.1"/>
    </source>
</evidence>
<keyword evidence="3" id="KW-1185">Reference proteome</keyword>
<organism evidence="2 3">
    <name type="scientific">Thalassiosira oceanica</name>
    <name type="common">Marine diatom</name>
    <dbReference type="NCBI Taxonomy" id="159749"/>
    <lineage>
        <taxon>Eukaryota</taxon>
        <taxon>Sar</taxon>
        <taxon>Stramenopiles</taxon>
        <taxon>Ochrophyta</taxon>
        <taxon>Bacillariophyta</taxon>
        <taxon>Coscinodiscophyceae</taxon>
        <taxon>Thalassiosirophycidae</taxon>
        <taxon>Thalassiosirales</taxon>
        <taxon>Thalassiosiraceae</taxon>
        <taxon>Thalassiosira</taxon>
    </lineage>
</organism>
<evidence type="ECO:0000313" key="3">
    <source>
        <dbReference type="Proteomes" id="UP000266841"/>
    </source>
</evidence>
<feature type="non-terminal residue" evidence="2">
    <location>
        <position position="1"/>
    </location>
</feature>
<feature type="region of interest" description="Disordered" evidence="1">
    <location>
        <begin position="1"/>
        <end position="67"/>
    </location>
</feature>
<accession>K0S263</accession>